<protein>
    <submittedName>
        <fullName evidence="1">Uncharacterized protein</fullName>
    </submittedName>
</protein>
<dbReference type="EMBL" id="GGEC01083317">
    <property type="protein sequence ID" value="MBX63801.1"/>
    <property type="molecule type" value="Transcribed_RNA"/>
</dbReference>
<name>A0A2P2Q9X4_RHIMU</name>
<accession>A0A2P2Q9X4</accession>
<organism evidence="1">
    <name type="scientific">Rhizophora mucronata</name>
    <name type="common">Asiatic mangrove</name>
    <dbReference type="NCBI Taxonomy" id="61149"/>
    <lineage>
        <taxon>Eukaryota</taxon>
        <taxon>Viridiplantae</taxon>
        <taxon>Streptophyta</taxon>
        <taxon>Embryophyta</taxon>
        <taxon>Tracheophyta</taxon>
        <taxon>Spermatophyta</taxon>
        <taxon>Magnoliopsida</taxon>
        <taxon>eudicotyledons</taxon>
        <taxon>Gunneridae</taxon>
        <taxon>Pentapetalae</taxon>
        <taxon>rosids</taxon>
        <taxon>fabids</taxon>
        <taxon>Malpighiales</taxon>
        <taxon>Rhizophoraceae</taxon>
        <taxon>Rhizophora</taxon>
    </lineage>
</organism>
<sequence length="18" mass="1885">MSSSSPFLELSSGLKVLC</sequence>
<dbReference type="AlphaFoldDB" id="A0A2P2Q9X4"/>
<reference evidence="1" key="1">
    <citation type="submission" date="2018-02" db="EMBL/GenBank/DDBJ databases">
        <title>Rhizophora mucronata_Transcriptome.</title>
        <authorList>
            <person name="Meera S.P."/>
            <person name="Sreeshan A."/>
            <person name="Augustine A."/>
        </authorList>
    </citation>
    <scope>NUCLEOTIDE SEQUENCE</scope>
    <source>
        <tissue evidence="1">Leaf</tissue>
    </source>
</reference>
<proteinExistence type="predicted"/>
<evidence type="ECO:0000313" key="1">
    <source>
        <dbReference type="EMBL" id="MBX63801.1"/>
    </source>
</evidence>